<dbReference type="GO" id="GO:0042800">
    <property type="term" value="F:histone H3K4 methyltransferase activity"/>
    <property type="evidence" value="ECO:0007669"/>
    <property type="project" value="TreeGrafter"/>
</dbReference>
<dbReference type="GO" id="GO:0044547">
    <property type="term" value="F:DNA topoisomerase binding"/>
    <property type="evidence" value="ECO:0007669"/>
    <property type="project" value="TreeGrafter"/>
</dbReference>
<protein>
    <submittedName>
        <fullName evidence="2">Histone-lysine N-methyltransferase SETMAR</fullName>
    </submittedName>
</protein>
<dbReference type="AlphaFoldDB" id="A0A1I7WYW1"/>
<dbReference type="Gene3D" id="3.30.420.10">
    <property type="entry name" value="Ribonuclease H-like superfamily/Ribonuclease H"/>
    <property type="match status" value="1"/>
</dbReference>
<dbReference type="GO" id="GO:0006303">
    <property type="term" value="P:double-strand break repair via nonhomologous end joining"/>
    <property type="evidence" value="ECO:0007669"/>
    <property type="project" value="TreeGrafter"/>
</dbReference>
<dbReference type="GO" id="GO:0003697">
    <property type="term" value="F:single-stranded DNA binding"/>
    <property type="evidence" value="ECO:0007669"/>
    <property type="project" value="TreeGrafter"/>
</dbReference>
<proteinExistence type="predicted"/>
<name>A0A1I7WYW1_HETBA</name>
<dbReference type="GO" id="GO:0044774">
    <property type="term" value="P:mitotic DNA integrity checkpoint signaling"/>
    <property type="evidence" value="ECO:0007669"/>
    <property type="project" value="TreeGrafter"/>
</dbReference>
<evidence type="ECO:0000313" key="2">
    <source>
        <dbReference type="WBParaSite" id="Hba_10370"/>
    </source>
</evidence>
<dbReference type="GO" id="GO:0046975">
    <property type="term" value="F:histone H3K36 methyltransferase activity"/>
    <property type="evidence" value="ECO:0007669"/>
    <property type="project" value="TreeGrafter"/>
</dbReference>
<organism evidence="1 2">
    <name type="scientific">Heterorhabditis bacteriophora</name>
    <name type="common">Entomopathogenic nematode worm</name>
    <dbReference type="NCBI Taxonomy" id="37862"/>
    <lineage>
        <taxon>Eukaryota</taxon>
        <taxon>Metazoa</taxon>
        <taxon>Ecdysozoa</taxon>
        <taxon>Nematoda</taxon>
        <taxon>Chromadorea</taxon>
        <taxon>Rhabditida</taxon>
        <taxon>Rhabditina</taxon>
        <taxon>Rhabditomorpha</taxon>
        <taxon>Strongyloidea</taxon>
        <taxon>Heterorhabditidae</taxon>
        <taxon>Heterorhabditis</taxon>
    </lineage>
</organism>
<dbReference type="GO" id="GO:0000729">
    <property type="term" value="P:DNA double-strand break processing"/>
    <property type="evidence" value="ECO:0007669"/>
    <property type="project" value="TreeGrafter"/>
</dbReference>
<sequence length="118" mass="14218">MHQKLQRLWPTLVNRKRSILLDDNPRYYTSQKTLQKLNELVYETLSYPVYSPDLSLIDYHFFNHINNFLQKVFNNQVTAQTDFEEFIGSRTPEFYATEMNKLASCWQKCVDPNDSYFY</sequence>
<dbReference type="PANTHER" id="PTHR46060">
    <property type="entry name" value="MARINER MOS1 TRANSPOSASE-LIKE PROTEIN"/>
    <property type="match status" value="1"/>
</dbReference>
<dbReference type="GO" id="GO:0015074">
    <property type="term" value="P:DNA integration"/>
    <property type="evidence" value="ECO:0007669"/>
    <property type="project" value="TreeGrafter"/>
</dbReference>
<reference evidence="2" key="1">
    <citation type="submission" date="2016-11" db="UniProtKB">
        <authorList>
            <consortium name="WormBaseParasite"/>
        </authorList>
    </citation>
    <scope>IDENTIFICATION</scope>
</reference>
<dbReference type="Proteomes" id="UP000095283">
    <property type="component" value="Unplaced"/>
</dbReference>
<keyword evidence="1" id="KW-1185">Reference proteome</keyword>
<dbReference type="GO" id="GO:0000014">
    <property type="term" value="F:single-stranded DNA endodeoxyribonuclease activity"/>
    <property type="evidence" value="ECO:0007669"/>
    <property type="project" value="TreeGrafter"/>
</dbReference>
<dbReference type="WBParaSite" id="Hba_10370">
    <property type="protein sequence ID" value="Hba_10370"/>
    <property type="gene ID" value="Hba_10370"/>
</dbReference>
<dbReference type="GO" id="GO:0035861">
    <property type="term" value="C:site of double-strand break"/>
    <property type="evidence" value="ECO:0007669"/>
    <property type="project" value="TreeGrafter"/>
</dbReference>
<dbReference type="InterPro" id="IPR052709">
    <property type="entry name" value="Transposase-MT_Hybrid"/>
</dbReference>
<evidence type="ECO:0000313" key="1">
    <source>
        <dbReference type="Proteomes" id="UP000095283"/>
    </source>
</evidence>
<dbReference type="GO" id="GO:0031297">
    <property type="term" value="P:replication fork processing"/>
    <property type="evidence" value="ECO:0007669"/>
    <property type="project" value="TreeGrafter"/>
</dbReference>
<dbReference type="GO" id="GO:0003690">
    <property type="term" value="F:double-stranded DNA binding"/>
    <property type="evidence" value="ECO:0007669"/>
    <property type="project" value="TreeGrafter"/>
</dbReference>
<dbReference type="InterPro" id="IPR036397">
    <property type="entry name" value="RNaseH_sf"/>
</dbReference>
<accession>A0A1I7WYW1</accession>
<dbReference type="PANTHER" id="PTHR46060:SF2">
    <property type="entry name" value="HISTONE-LYSINE N-METHYLTRANSFERASE SETMAR"/>
    <property type="match status" value="1"/>
</dbReference>
<dbReference type="GO" id="GO:0000793">
    <property type="term" value="C:condensed chromosome"/>
    <property type="evidence" value="ECO:0007669"/>
    <property type="project" value="TreeGrafter"/>
</dbReference>
<dbReference type="GO" id="GO:0005634">
    <property type="term" value="C:nucleus"/>
    <property type="evidence" value="ECO:0007669"/>
    <property type="project" value="TreeGrafter"/>
</dbReference>